<evidence type="ECO:0000259" key="3">
    <source>
        <dbReference type="SMART" id="SM00822"/>
    </source>
</evidence>
<dbReference type="EMBL" id="BFCH01000016">
    <property type="protein sequence ID" value="GBG37598.1"/>
    <property type="molecule type" value="Genomic_DNA"/>
</dbReference>
<dbReference type="Proteomes" id="UP001139505">
    <property type="component" value="Unassembled WGS sequence"/>
</dbReference>
<dbReference type="NCBIfam" id="NF004526">
    <property type="entry name" value="PRK05872.1"/>
    <property type="match status" value="1"/>
</dbReference>
<keyword evidence="6" id="KW-1185">Reference proteome</keyword>
<name>A0AA37V2W3_9MYCO</name>
<dbReference type="PRINTS" id="PR00081">
    <property type="entry name" value="GDHRDH"/>
</dbReference>
<accession>A0AA37V2W3</accession>
<reference evidence="6" key="2">
    <citation type="submission" date="2018-04" db="EMBL/GenBank/DDBJ databases">
        <title>Draft genome sequence of Mycobacterium montefiorense isolated from Japanese black salamander.</title>
        <authorList>
            <person name="Fukano H."/>
            <person name="Yoshida M."/>
            <person name="Shimizu A."/>
            <person name="Iwao H."/>
            <person name="Kurata O."/>
            <person name="Katayama Y."/>
            <person name="Omatsu T."/>
            <person name="Mizutani T."/>
            <person name="Wada S."/>
            <person name="Hoshino Y."/>
        </authorList>
    </citation>
    <scope>NUCLEOTIDE SEQUENCE [LARGE SCALE GENOMIC DNA]</scope>
    <source>
        <strain evidence="6">BS</strain>
    </source>
</reference>
<evidence type="ECO:0000313" key="6">
    <source>
        <dbReference type="Proteomes" id="UP000245060"/>
    </source>
</evidence>
<dbReference type="CDD" id="cd05233">
    <property type="entry name" value="SDR_c"/>
    <property type="match status" value="1"/>
</dbReference>
<dbReference type="SUPFAM" id="SSF51735">
    <property type="entry name" value="NAD(P)-binding Rossmann-fold domains"/>
    <property type="match status" value="1"/>
</dbReference>
<reference evidence="4" key="1">
    <citation type="journal article" date="2018" name="Genome Announc.">
        <title>Draft Genome Sequence of Mycobacterium montefiorense Isolated from Japanese Black Salamander (Hynobius nigrescens).</title>
        <authorList>
            <person name="Fukano H."/>
            <person name="Yoshida M."/>
            <person name="Shimizu A."/>
            <person name="Iwao H."/>
            <person name="Katayama Y."/>
            <person name="Omatsu T."/>
            <person name="Mizutani T."/>
            <person name="Kurata O."/>
            <person name="Wada S."/>
            <person name="Hoshino Y."/>
        </authorList>
    </citation>
    <scope>NUCLEOTIDE SEQUENCE</scope>
    <source>
        <strain evidence="4">BS</strain>
    </source>
</reference>
<dbReference type="RefSeq" id="WP_108921768.1">
    <property type="nucleotide sequence ID" value="NZ_BFCH01000016.1"/>
</dbReference>
<dbReference type="InterPro" id="IPR002347">
    <property type="entry name" value="SDR_fam"/>
</dbReference>
<evidence type="ECO:0000256" key="1">
    <source>
        <dbReference type="ARBA" id="ARBA00006484"/>
    </source>
</evidence>
<dbReference type="EMBL" id="BQYH01000047">
    <property type="protein sequence ID" value="GKU74619.1"/>
    <property type="molecule type" value="Genomic_DNA"/>
</dbReference>
<comment type="caution">
    <text evidence="5">The sequence shown here is derived from an EMBL/GenBank/DDBJ whole genome shotgun (WGS) entry which is preliminary data.</text>
</comment>
<dbReference type="GO" id="GO:0016020">
    <property type="term" value="C:membrane"/>
    <property type="evidence" value="ECO:0007669"/>
    <property type="project" value="TreeGrafter"/>
</dbReference>
<reference evidence="5" key="4">
    <citation type="submission" date="2022-04" db="EMBL/GenBank/DDBJ databases">
        <authorList>
            <person name="Komine T."/>
            <person name="Fukano H."/>
            <person name="Wada S."/>
        </authorList>
    </citation>
    <scope>NUCLEOTIDE SEQUENCE</scope>
    <source>
        <strain evidence="5">NJB18185</strain>
    </source>
</reference>
<evidence type="ECO:0000256" key="2">
    <source>
        <dbReference type="ARBA" id="ARBA00023002"/>
    </source>
</evidence>
<dbReference type="Gene3D" id="3.40.50.720">
    <property type="entry name" value="NAD(P)-binding Rossmann-like Domain"/>
    <property type="match status" value="1"/>
</dbReference>
<dbReference type="PANTHER" id="PTHR44196:SF1">
    <property type="entry name" value="DEHYDROGENASE_REDUCTASE SDR FAMILY MEMBER 7B"/>
    <property type="match status" value="1"/>
</dbReference>
<feature type="domain" description="Ketoreductase" evidence="3">
    <location>
        <begin position="7"/>
        <end position="188"/>
    </location>
</feature>
<dbReference type="Proteomes" id="UP000245060">
    <property type="component" value="Unassembled WGS sequence"/>
</dbReference>
<dbReference type="Pfam" id="PF00106">
    <property type="entry name" value="adh_short"/>
    <property type="match status" value="1"/>
</dbReference>
<gene>
    <name evidence="4" type="ORF">MmonteBS_19700</name>
    <name evidence="5" type="ORF">NJB18185_43900</name>
</gene>
<dbReference type="PANTHER" id="PTHR44196">
    <property type="entry name" value="DEHYDROGENASE/REDUCTASE SDR FAMILY MEMBER 7B"/>
    <property type="match status" value="1"/>
</dbReference>
<comment type="similarity">
    <text evidence="1">Belongs to the short-chain dehydrogenases/reductases (SDR) family.</text>
</comment>
<dbReference type="InterPro" id="IPR057326">
    <property type="entry name" value="KR_dom"/>
</dbReference>
<sequence length="293" mass="31029">MASVQGKVVLITGGARGIGAEVARRLHNKGAKLVVTDLDQAALAALAAELGGDEHALTVVADVRDLPAMQAVVDKAVERFGGLDVAVANAGIASYGSVLQVDPEAFRRVLDVNLLGVFHTARATLPALIDRRGYLLIVSSLAAFAAAPGMAPYDMSKAGNEHLANVLRLEVGHLGVGIGSAHMSWIDTALVRDTKADLPSFGTLLKRLPWPLSKTTDVDSCAAAFVKGIEGRKDRIYCPRWVAAFRWLKPVLSTRLGELPVRRTTSELMAAMDAEVVALGRSTSAYNQELGKA</sequence>
<dbReference type="InterPro" id="IPR036291">
    <property type="entry name" value="NAD(P)-bd_dom_sf"/>
</dbReference>
<keyword evidence="2" id="KW-0560">Oxidoreductase</keyword>
<dbReference type="SMART" id="SM00822">
    <property type="entry name" value="PKS_KR"/>
    <property type="match status" value="1"/>
</dbReference>
<organism evidence="5 7">
    <name type="scientific">Mycobacterium montefiorense</name>
    <dbReference type="NCBI Taxonomy" id="154654"/>
    <lineage>
        <taxon>Bacteria</taxon>
        <taxon>Bacillati</taxon>
        <taxon>Actinomycetota</taxon>
        <taxon>Actinomycetes</taxon>
        <taxon>Mycobacteriales</taxon>
        <taxon>Mycobacteriaceae</taxon>
        <taxon>Mycobacterium</taxon>
        <taxon>Mycobacterium simiae complex</taxon>
    </lineage>
</organism>
<dbReference type="GO" id="GO:0016491">
    <property type="term" value="F:oxidoreductase activity"/>
    <property type="evidence" value="ECO:0007669"/>
    <property type="project" value="UniProtKB-KW"/>
</dbReference>
<reference evidence="5" key="3">
    <citation type="journal article" date="2022" name="Microbiol. Resour. Announc.">
        <title>Draft Genome Sequences of Eight Mycobacterium montefiorense Strains Isolated from Salamanders in Captivity.</title>
        <authorList>
            <person name="Komine T."/>
            <person name="Ihara H."/>
            <person name="Fukano H."/>
            <person name="Hoshino Y."/>
            <person name="Kurata O."/>
            <person name="Wada S."/>
        </authorList>
    </citation>
    <scope>NUCLEOTIDE SEQUENCE</scope>
    <source>
        <strain evidence="5">NJB18185</strain>
    </source>
</reference>
<proteinExistence type="inferred from homology"/>
<evidence type="ECO:0000313" key="4">
    <source>
        <dbReference type="EMBL" id="GBG37598.1"/>
    </source>
</evidence>
<evidence type="ECO:0000313" key="7">
    <source>
        <dbReference type="Proteomes" id="UP001139505"/>
    </source>
</evidence>
<dbReference type="AlphaFoldDB" id="A0AA37V2W3"/>
<evidence type="ECO:0000313" key="5">
    <source>
        <dbReference type="EMBL" id="GKU74619.1"/>
    </source>
</evidence>
<protein>
    <submittedName>
        <fullName evidence="5">Oxidoreductase</fullName>
    </submittedName>
</protein>